<dbReference type="PANTHER" id="PTHR30492:SF0">
    <property type="entry name" value="METHYLGLYOXAL SYNTHASE"/>
    <property type="match status" value="1"/>
</dbReference>
<dbReference type="RefSeq" id="WP_307042538.1">
    <property type="nucleotide sequence ID" value="NZ_JAUSYY010000001.1"/>
</dbReference>
<evidence type="ECO:0000259" key="1">
    <source>
        <dbReference type="PROSITE" id="PS50146"/>
    </source>
</evidence>
<evidence type="ECO:0000313" key="2">
    <source>
        <dbReference type="EMBL" id="MDQ0894911.1"/>
    </source>
</evidence>
<proteinExistence type="predicted"/>
<dbReference type="EMBL" id="JAUSYY010000001">
    <property type="protein sequence ID" value="MDQ0894911.1"/>
    <property type="molecule type" value="Genomic_DNA"/>
</dbReference>
<dbReference type="EC" id="2.7.1.107" evidence="2"/>
<keyword evidence="3" id="KW-1185">Reference proteome</keyword>
<dbReference type="PROSITE" id="PS50146">
    <property type="entry name" value="DAGK"/>
    <property type="match status" value="1"/>
</dbReference>
<dbReference type="Pfam" id="PF19279">
    <property type="entry name" value="YegS_C"/>
    <property type="match status" value="1"/>
</dbReference>
<dbReference type="Gene3D" id="3.40.50.10330">
    <property type="entry name" value="Probable inorganic polyphosphate/atp-NAD kinase, domain 1"/>
    <property type="match status" value="1"/>
</dbReference>
<dbReference type="GO" id="GO:0004143">
    <property type="term" value="F:ATP-dependent diacylglycerol kinase activity"/>
    <property type="evidence" value="ECO:0007669"/>
    <property type="project" value="UniProtKB-EC"/>
</dbReference>
<evidence type="ECO:0000313" key="3">
    <source>
        <dbReference type="Proteomes" id="UP001239083"/>
    </source>
</evidence>
<dbReference type="InterPro" id="IPR017438">
    <property type="entry name" value="ATP-NAD_kinase_N"/>
</dbReference>
<keyword evidence="2" id="KW-0808">Transferase</keyword>
<dbReference type="PANTHER" id="PTHR30492">
    <property type="entry name" value="METHYLGLYOXAL SYNTHASE"/>
    <property type="match status" value="1"/>
</dbReference>
<protein>
    <submittedName>
        <fullName evidence="2">Diacylglycerol kinase (ATP)</fullName>
        <ecNumber evidence="2">2.7.1.107</ecNumber>
    </submittedName>
</protein>
<dbReference type="Gene3D" id="2.60.200.40">
    <property type="match status" value="1"/>
</dbReference>
<dbReference type="InterPro" id="IPR045540">
    <property type="entry name" value="YegS/DAGK_C"/>
</dbReference>
<feature type="domain" description="DAGKc" evidence="1">
    <location>
        <begin position="12"/>
        <end position="142"/>
    </location>
</feature>
<dbReference type="InterPro" id="IPR004363">
    <property type="entry name" value="Methylgl_synth"/>
</dbReference>
<gene>
    <name evidence="2" type="ORF">QFZ26_002466</name>
</gene>
<dbReference type="InterPro" id="IPR001206">
    <property type="entry name" value="Diacylglycerol_kinase_cat_dom"/>
</dbReference>
<organism evidence="2 3">
    <name type="scientific">Agromyces ramosus</name>
    <dbReference type="NCBI Taxonomy" id="33879"/>
    <lineage>
        <taxon>Bacteria</taxon>
        <taxon>Bacillati</taxon>
        <taxon>Actinomycetota</taxon>
        <taxon>Actinomycetes</taxon>
        <taxon>Micrococcales</taxon>
        <taxon>Microbacteriaceae</taxon>
        <taxon>Agromyces</taxon>
    </lineage>
</organism>
<keyword evidence="2" id="KW-0418">Kinase</keyword>
<comment type="caution">
    <text evidence="2">The sequence shown here is derived from an EMBL/GenBank/DDBJ whole genome shotgun (WGS) entry which is preliminary data.</text>
</comment>
<dbReference type="Proteomes" id="UP001239083">
    <property type="component" value="Unassembled WGS sequence"/>
</dbReference>
<dbReference type="Pfam" id="PF00781">
    <property type="entry name" value="DAGK_cat"/>
    <property type="match status" value="1"/>
</dbReference>
<sequence>MTSETPLHESTDHARRAALIYNPVKVEPGELRPIVEAAEQEAGWGPTLWLETTEEDPGTGQAEEALSAGVAVVIAAGGDGTVRVVAEVLRGSGVPLALLPSGTGNLLARNLDLTLDDAEHSLRSAFAGENRPIDMAVIDIRDGVGGSRRHAYLVMAGLGLDAKMLANTDDELKAKAGWLAYVKAIGVALRDKNQLRLRFKLDNGGTRRMRAHTIMIGNCGSLPANILLLPEAAVDDGEFDIVVLRPEGFVGWLQITVKIFWENGVLRRTTAGRKLMGATKEVRALNYLRGRELIVSLSRPEQIQLDGDGFGVAQSFKTWVDPRSLLVRVPAEE</sequence>
<dbReference type="SUPFAM" id="SSF111331">
    <property type="entry name" value="NAD kinase/diacylglycerol kinase-like"/>
    <property type="match status" value="1"/>
</dbReference>
<name>A0ABU0RCC7_9MICO</name>
<accession>A0ABU0RCC7</accession>
<dbReference type="InterPro" id="IPR016064">
    <property type="entry name" value="NAD/diacylglycerol_kinase_sf"/>
</dbReference>
<reference evidence="2 3" key="1">
    <citation type="submission" date="2023-07" db="EMBL/GenBank/DDBJ databases">
        <title>Comparative genomics of wheat-associated soil bacteria to identify genetic determinants of phenazine resistance.</title>
        <authorList>
            <person name="Mouncey N."/>
        </authorList>
    </citation>
    <scope>NUCLEOTIDE SEQUENCE [LARGE SCALE GENOMIC DNA]</scope>
    <source>
        <strain evidence="2 3">V3I3</strain>
    </source>
</reference>